<evidence type="ECO:0000313" key="2">
    <source>
        <dbReference type="Proteomes" id="UP000184383"/>
    </source>
</evidence>
<dbReference type="RefSeq" id="XP_040686829.1">
    <property type="nucleotide sequence ID" value="XM_040835985.1"/>
</dbReference>
<name>A0A1L9RE06_ASPWE</name>
<reference evidence="2" key="1">
    <citation type="journal article" date="2017" name="Genome Biol.">
        <title>Comparative genomics reveals high biological diversity and specific adaptations in the industrially and medically important fungal genus Aspergillus.</title>
        <authorList>
            <person name="de Vries R.P."/>
            <person name="Riley R."/>
            <person name="Wiebenga A."/>
            <person name="Aguilar-Osorio G."/>
            <person name="Amillis S."/>
            <person name="Uchima C.A."/>
            <person name="Anderluh G."/>
            <person name="Asadollahi M."/>
            <person name="Askin M."/>
            <person name="Barry K."/>
            <person name="Battaglia E."/>
            <person name="Bayram O."/>
            <person name="Benocci T."/>
            <person name="Braus-Stromeyer S.A."/>
            <person name="Caldana C."/>
            <person name="Canovas D."/>
            <person name="Cerqueira G.C."/>
            <person name="Chen F."/>
            <person name="Chen W."/>
            <person name="Choi C."/>
            <person name="Clum A."/>
            <person name="Dos Santos R.A."/>
            <person name="Damasio A.R."/>
            <person name="Diallinas G."/>
            <person name="Emri T."/>
            <person name="Fekete E."/>
            <person name="Flipphi M."/>
            <person name="Freyberg S."/>
            <person name="Gallo A."/>
            <person name="Gournas C."/>
            <person name="Habgood R."/>
            <person name="Hainaut M."/>
            <person name="Harispe M.L."/>
            <person name="Henrissat B."/>
            <person name="Hilden K.S."/>
            <person name="Hope R."/>
            <person name="Hossain A."/>
            <person name="Karabika E."/>
            <person name="Karaffa L."/>
            <person name="Karanyi Z."/>
            <person name="Krasevec N."/>
            <person name="Kuo A."/>
            <person name="Kusch H."/>
            <person name="LaButti K."/>
            <person name="Lagendijk E.L."/>
            <person name="Lapidus A."/>
            <person name="Levasseur A."/>
            <person name="Lindquist E."/>
            <person name="Lipzen A."/>
            <person name="Logrieco A.F."/>
            <person name="MacCabe A."/>
            <person name="Maekelae M.R."/>
            <person name="Malavazi I."/>
            <person name="Melin P."/>
            <person name="Meyer V."/>
            <person name="Mielnichuk N."/>
            <person name="Miskei M."/>
            <person name="Molnar A.P."/>
            <person name="Mule G."/>
            <person name="Ngan C.Y."/>
            <person name="Orejas M."/>
            <person name="Orosz E."/>
            <person name="Ouedraogo J.P."/>
            <person name="Overkamp K.M."/>
            <person name="Park H.-S."/>
            <person name="Perrone G."/>
            <person name="Piumi F."/>
            <person name="Punt P.J."/>
            <person name="Ram A.F."/>
            <person name="Ramon A."/>
            <person name="Rauscher S."/>
            <person name="Record E."/>
            <person name="Riano-Pachon D.M."/>
            <person name="Robert V."/>
            <person name="Roehrig J."/>
            <person name="Ruller R."/>
            <person name="Salamov A."/>
            <person name="Salih N.S."/>
            <person name="Samson R.A."/>
            <person name="Sandor E."/>
            <person name="Sanguinetti M."/>
            <person name="Schuetze T."/>
            <person name="Sepcic K."/>
            <person name="Shelest E."/>
            <person name="Sherlock G."/>
            <person name="Sophianopoulou V."/>
            <person name="Squina F.M."/>
            <person name="Sun H."/>
            <person name="Susca A."/>
            <person name="Todd R.B."/>
            <person name="Tsang A."/>
            <person name="Unkles S.E."/>
            <person name="van de Wiele N."/>
            <person name="van Rossen-Uffink D."/>
            <person name="Oliveira J.V."/>
            <person name="Vesth T.C."/>
            <person name="Visser J."/>
            <person name="Yu J.-H."/>
            <person name="Zhou M."/>
            <person name="Andersen M.R."/>
            <person name="Archer D.B."/>
            <person name="Baker S.E."/>
            <person name="Benoit I."/>
            <person name="Brakhage A.A."/>
            <person name="Braus G.H."/>
            <person name="Fischer R."/>
            <person name="Frisvad J.C."/>
            <person name="Goldman G.H."/>
            <person name="Houbraken J."/>
            <person name="Oakley B."/>
            <person name="Pocsi I."/>
            <person name="Scazzocchio C."/>
            <person name="Seiboth B."/>
            <person name="vanKuyk P.A."/>
            <person name="Wortman J."/>
            <person name="Dyer P.S."/>
            <person name="Grigoriev I.V."/>
        </authorList>
    </citation>
    <scope>NUCLEOTIDE SEQUENCE [LARGE SCALE GENOMIC DNA]</scope>
    <source>
        <strain evidence="2">DTO 134E9</strain>
    </source>
</reference>
<dbReference type="GeneID" id="63751833"/>
<sequence>MGIKSGRLSSSSWVVAGRVSRLQRKKSRSILGGTFFGVANRAEPQPRLASPSLFAGFGKAPKPFVSTVPFIFGS</sequence>
<gene>
    <name evidence="1" type="ORF">ASPWEDRAFT_43224</name>
</gene>
<evidence type="ECO:0000313" key="1">
    <source>
        <dbReference type="EMBL" id="OJJ33152.1"/>
    </source>
</evidence>
<dbReference type="VEuPathDB" id="FungiDB:ASPWEDRAFT_43224"/>
<protein>
    <submittedName>
        <fullName evidence="1">Uncharacterized protein</fullName>
    </submittedName>
</protein>
<proteinExistence type="predicted"/>
<dbReference type="EMBL" id="KV878214">
    <property type="protein sequence ID" value="OJJ33152.1"/>
    <property type="molecule type" value="Genomic_DNA"/>
</dbReference>
<dbReference type="AlphaFoldDB" id="A0A1L9RE06"/>
<dbReference type="Proteomes" id="UP000184383">
    <property type="component" value="Unassembled WGS sequence"/>
</dbReference>
<organism evidence="1 2">
    <name type="scientific">Aspergillus wentii DTO 134E9</name>
    <dbReference type="NCBI Taxonomy" id="1073089"/>
    <lineage>
        <taxon>Eukaryota</taxon>
        <taxon>Fungi</taxon>
        <taxon>Dikarya</taxon>
        <taxon>Ascomycota</taxon>
        <taxon>Pezizomycotina</taxon>
        <taxon>Eurotiomycetes</taxon>
        <taxon>Eurotiomycetidae</taxon>
        <taxon>Eurotiales</taxon>
        <taxon>Aspergillaceae</taxon>
        <taxon>Aspergillus</taxon>
        <taxon>Aspergillus subgen. Cremei</taxon>
    </lineage>
</organism>
<keyword evidence="2" id="KW-1185">Reference proteome</keyword>
<accession>A0A1L9RE06</accession>